<comment type="caution">
    <text evidence="5">The sequence shown here is derived from an EMBL/GenBank/DDBJ whole genome shotgun (WGS) entry which is preliminary data.</text>
</comment>
<proteinExistence type="predicted"/>
<organism evidence="5 6">
    <name type="scientific">Tetraparma gracilis</name>
    <dbReference type="NCBI Taxonomy" id="2962635"/>
    <lineage>
        <taxon>Eukaryota</taxon>
        <taxon>Sar</taxon>
        <taxon>Stramenopiles</taxon>
        <taxon>Ochrophyta</taxon>
        <taxon>Bolidophyceae</taxon>
        <taxon>Parmales</taxon>
        <taxon>Triparmaceae</taxon>
        <taxon>Tetraparma</taxon>
    </lineage>
</organism>
<protein>
    <recommendedName>
        <fullName evidence="4">Pappalysin-1 SD scarf domain-containing protein</fullName>
    </recommendedName>
</protein>
<feature type="transmembrane region" description="Helical" evidence="2">
    <location>
        <begin position="1119"/>
        <end position="1141"/>
    </location>
</feature>
<feature type="signal peptide" evidence="3">
    <location>
        <begin position="1"/>
        <end position="29"/>
    </location>
</feature>
<keyword evidence="2" id="KW-1133">Transmembrane helix</keyword>
<dbReference type="Pfam" id="PF25900">
    <property type="entry name" value="PAPPA"/>
    <property type="match status" value="1"/>
</dbReference>
<keyword evidence="3" id="KW-0732">Signal</keyword>
<feature type="domain" description="Pappalysin-1 SD scarf" evidence="4">
    <location>
        <begin position="619"/>
        <end position="780"/>
    </location>
</feature>
<evidence type="ECO:0000256" key="3">
    <source>
        <dbReference type="SAM" id="SignalP"/>
    </source>
</evidence>
<dbReference type="SUPFAM" id="SSF49899">
    <property type="entry name" value="Concanavalin A-like lectins/glucanases"/>
    <property type="match status" value="1"/>
</dbReference>
<name>A0ABQ6MAS7_9STRA</name>
<reference evidence="5 6" key="1">
    <citation type="journal article" date="2023" name="Commun. Biol.">
        <title>Genome analysis of Parmales, the sister group of diatoms, reveals the evolutionary specialization of diatoms from phago-mixotrophs to photoautotrophs.</title>
        <authorList>
            <person name="Ban H."/>
            <person name="Sato S."/>
            <person name="Yoshikawa S."/>
            <person name="Yamada K."/>
            <person name="Nakamura Y."/>
            <person name="Ichinomiya M."/>
            <person name="Sato N."/>
            <person name="Blanc-Mathieu R."/>
            <person name="Endo H."/>
            <person name="Kuwata A."/>
            <person name="Ogata H."/>
        </authorList>
    </citation>
    <scope>NUCLEOTIDE SEQUENCE [LARGE SCALE GENOMIC DNA]</scope>
</reference>
<evidence type="ECO:0000256" key="2">
    <source>
        <dbReference type="SAM" id="Phobius"/>
    </source>
</evidence>
<dbReference type="EMBL" id="BRYB01001309">
    <property type="protein sequence ID" value="GMI22876.1"/>
    <property type="molecule type" value="Genomic_DNA"/>
</dbReference>
<evidence type="ECO:0000313" key="5">
    <source>
        <dbReference type="EMBL" id="GMI22876.1"/>
    </source>
</evidence>
<accession>A0ABQ6MAS7</accession>
<gene>
    <name evidence="5" type="ORF">TeGR_g14349</name>
</gene>
<evidence type="ECO:0000313" key="6">
    <source>
        <dbReference type="Proteomes" id="UP001165060"/>
    </source>
</evidence>
<feature type="region of interest" description="Disordered" evidence="1">
    <location>
        <begin position="1278"/>
        <end position="1298"/>
    </location>
</feature>
<feature type="chain" id="PRO_5046932404" description="Pappalysin-1 SD scarf domain-containing protein" evidence="3">
    <location>
        <begin position="30"/>
        <end position="1369"/>
    </location>
</feature>
<sequence>MSSLPTIPASFPPLLFLVVLLLLALPASPFSTPSGLALSFHSRLSDYHPGEVRTTPFSTLESISSGFSYSVLIRLPQTIQSDAQTMGDLYAKGHVLSLNVGSPSSQQTLAFATMYDNLSFGAMDGVVDTGPHARHFLGPGVWHQVAFSLDLSEGVAISVYDSVVGNTTHELDLAAFLSDANSVPDTPVSLRLGMDPSLSVGWLGLMDNLCVYAASLPVEDLLAHASSPGCIEHPSKVLELLFNEDRDSPPEIYDGVSHSFLGYSSEVGFTTSFGEPFGSNEVVTHAFSRGFSTGTERGIVCSDPATPCDLTPAINDENLGIAADLSFTFVPSTVTLDTSTLQLLSSTSSAVHLVYTPSPASSPVSLYVLYSSPPVSYPPHHGPFSVLPGRASPIFASSLANNEPQGDLYVTEVRVGDGCENFELYQLGGDFREDATEAYFGHHGTEAPTPTPADFGDYDYDYDYDTDDYYLPPEQYSDVMDVLTWAVDSGVGDRILPAASFSPLDDHYGRVFVRSRHGVYNESVLCALEYRLTSPAGTSDTQVVQIVLEKPPYVPTVATASIVTEEDAAADTVLKFTTTTEDPATALLTLAVNDNATDLGWFYQQDGETELLSAPASVALTQYPISVVGSSEWPGQGSTASEATGEPDVWPDFGDIPGAWQPYYGTHNGDASFTTQWLVLEIEVPVYVQHVSVYETWAPNRVTEIFAAPDDGKDAEEDEWVSVWRRQTPALGTEFDATIANVDDINTCGVGFKTRYLKLAIEIESNDHWYAIDAVAVTGVEALAKNVVMGDTILFRPKPDANGLAQASVTVQDCQFFLEKRTTNVEGRSSEISIAVAEVNDAPQFLSRADSPTFIDLTYGSGCVGWEGYVCFDMDTDPERYRQALAACTHAPEDCTAYPLSAYAALELQEACPAACRVQEVGGLIAIELAAGAEETTSVRIADLVSDVDDNVESLVVELVTEDGQFGSVEVSASGTEIQFTPQTSAVTEKLDNTEVNVATTMVTATTITVVDSDGASASAVLRWSISGKGRKSELPVEIILGFSGFILFLGFLYALHWKYGNHDLVVKEERILTVCDRLKKLLDRRIGTQTVYMVIEQVDVFSDVVSGVLTVLDNGNELWLRLLFGTLACVSIPLGLIGIVQRRRVIQTYRNIRDGSQKTLLAHASALDETQPFVDETSRRIQQLICMLEISICEVGIRAAIVEDIPSVALNLILLVIQLERIADGSDEGGQENVASVYASWVSLIFSVAILGRKSYLPVMIKDLIDKKARIEDSLRKMPKQHDGSFKQTSSGKKHGSQIGKLKSELATIRILNIQSKVGKGTLTGNVIKELAIWREDDDEEDGPKELAASVGEEELNQEGVRLPGQVS</sequence>
<keyword evidence="2" id="KW-0472">Membrane</keyword>
<feature type="transmembrane region" description="Helical" evidence="2">
    <location>
        <begin position="1035"/>
        <end position="1056"/>
    </location>
</feature>
<feature type="region of interest" description="Disordered" evidence="1">
    <location>
        <begin position="1335"/>
        <end position="1369"/>
    </location>
</feature>
<dbReference type="InterPro" id="IPR058897">
    <property type="entry name" value="PAPPA_SD_C"/>
</dbReference>
<dbReference type="Proteomes" id="UP001165060">
    <property type="component" value="Unassembled WGS sequence"/>
</dbReference>
<evidence type="ECO:0000256" key="1">
    <source>
        <dbReference type="SAM" id="MobiDB-lite"/>
    </source>
</evidence>
<keyword evidence="2" id="KW-0812">Transmembrane</keyword>
<dbReference type="InterPro" id="IPR013320">
    <property type="entry name" value="ConA-like_dom_sf"/>
</dbReference>
<evidence type="ECO:0000259" key="4">
    <source>
        <dbReference type="Pfam" id="PF25900"/>
    </source>
</evidence>
<keyword evidence="6" id="KW-1185">Reference proteome</keyword>